<name>G3INV8_CRIGR</name>
<sequence>MQVLCLAPQGHRLVHTTFQESSEETHAAPQQSGTCKRWADSPVTRAPARTLRLSPGHAALGPGSPGTGRAFGVPGARSLASPRSATRPSRCCDMPRRTRQEVDATLQVAKLNAAELLPTVHCLSFGPGSSGAAAGDFCLLELEPALCQQLEAGHR</sequence>
<proteinExistence type="predicted"/>
<dbReference type="InParanoid" id="G3INV8"/>
<protein>
    <submittedName>
        <fullName evidence="2">Sister chromatid cohesion protein DCC1</fullName>
    </submittedName>
</protein>
<gene>
    <name evidence="2" type="ORF">I79_025649</name>
</gene>
<dbReference type="Proteomes" id="UP000001075">
    <property type="component" value="Unassembled WGS sequence"/>
</dbReference>
<dbReference type="EMBL" id="JH007490">
    <property type="protein sequence ID" value="EGW15083.1"/>
    <property type="molecule type" value="Genomic_DNA"/>
</dbReference>
<accession>G3INV8</accession>
<dbReference type="STRING" id="10029.G3INV8"/>
<feature type="region of interest" description="Disordered" evidence="1">
    <location>
        <begin position="54"/>
        <end position="89"/>
    </location>
</feature>
<evidence type="ECO:0000313" key="2">
    <source>
        <dbReference type="EMBL" id="EGW15083.1"/>
    </source>
</evidence>
<evidence type="ECO:0000313" key="3">
    <source>
        <dbReference type="Proteomes" id="UP000001075"/>
    </source>
</evidence>
<reference evidence="3" key="1">
    <citation type="journal article" date="2011" name="Nat. Biotechnol.">
        <title>The genomic sequence of the Chinese hamster ovary (CHO)-K1 cell line.</title>
        <authorList>
            <person name="Xu X."/>
            <person name="Nagarajan H."/>
            <person name="Lewis N.E."/>
            <person name="Pan S."/>
            <person name="Cai Z."/>
            <person name="Liu X."/>
            <person name="Chen W."/>
            <person name="Xie M."/>
            <person name="Wang W."/>
            <person name="Hammond S."/>
            <person name="Andersen M.R."/>
            <person name="Neff N."/>
            <person name="Passarelli B."/>
            <person name="Koh W."/>
            <person name="Fan H.C."/>
            <person name="Wang J."/>
            <person name="Gui Y."/>
            <person name="Lee K.H."/>
            <person name="Betenbaugh M.J."/>
            <person name="Quake S.R."/>
            <person name="Famili I."/>
            <person name="Palsson B.O."/>
            <person name="Wang J."/>
        </authorList>
    </citation>
    <scope>NUCLEOTIDE SEQUENCE [LARGE SCALE GENOMIC DNA]</scope>
    <source>
        <strain evidence="3">CHO K1 cell line</strain>
    </source>
</reference>
<evidence type="ECO:0000256" key="1">
    <source>
        <dbReference type="SAM" id="MobiDB-lite"/>
    </source>
</evidence>
<dbReference type="AlphaFoldDB" id="G3INV8"/>
<feature type="region of interest" description="Disordered" evidence="1">
    <location>
        <begin position="18"/>
        <end position="41"/>
    </location>
</feature>
<organism evidence="2 3">
    <name type="scientific">Cricetulus griseus</name>
    <name type="common">Chinese hamster</name>
    <name type="synonym">Cricetulus barabensis griseus</name>
    <dbReference type="NCBI Taxonomy" id="10029"/>
    <lineage>
        <taxon>Eukaryota</taxon>
        <taxon>Metazoa</taxon>
        <taxon>Chordata</taxon>
        <taxon>Craniata</taxon>
        <taxon>Vertebrata</taxon>
        <taxon>Euteleostomi</taxon>
        <taxon>Mammalia</taxon>
        <taxon>Eutheria</taxon>
        <taxon>Euarchontoglires</taxon>
        <taxon>Glires</taxon>
        <taxon>Rodentia</taxon>
        <taxon>Myomorpha</taxon>
        <taxon>Muroidea</taxon>
        <taxon>Cricetidae</taxon>
        <taxon>Cricetinae</taxon>
        <taxon>Cricetulus</taxon>
    </lineage>
</organism>